<evidence type="ECO:0000313" key="24">
    <source>
        <dbReference type="EMBL" id="KZT71987.1"/>
    </source>
</evidence>
<reference evidence="24 25" key="1">
    <citation type="journal article" date="2016" name="Mol. Biol. Evol.">
        <title>Comparative Genomics of Early-Diverging Mushroom-Forming Fungi Provides Insights into the Origins of Lignocellulose Decay Capabilities.</title>
        <authorList>
            <person name="Nagy L.G."/>
            <person name="Riley R."/>
            <person name="Tritt A."/>
            <person name="Adam C."/>
            <person name="Daum C."/>
            <person name="Floudas D."/>
            <person name="Sun H."/>
            <person name="Yadav J.S."/>
            <person name="Pangilinan J."/>
            <person name="Larsson K.H."/>
            <person name="Matsuura K."/>
            <person name="Barry K."/>
            <person name="Labutti K."/>
            <person name="Kuo R."/>
            <person name="Ohm R.A."/>
            <person name="Bhattacharya S.S."/>
            <person name="Shirouzu T."/>
            <person name="Yoshinaga Y."/>
            <person name="Martin F.M."/>
            <person name="Grigoriev I.V."/>
            <person name="Hibbett D.S."/>
        </authorList>
    </citation>
    <scope>NUCLEOTIDE SEQUENCE [LARGE SCALE GENOMIC DNA]</scope>
    <source>
        <strain evidence="24 25">L-15889</strain>
    </source>
</reference>
<keyword evidence="13" id="KW-0472">Membrane</keyword>
<evidence type="ECO:0000256" key="16">
    <source>
        <dbReference type="ARBA" id="ARBA00023285"/>
    </source>
</evidence>
<dbReference type="AlphaFoldDB" id="A0A165SH95"/>
<evidence type="ECO:0000256" key="2">
    <source>
        <dbReference type="ARBA" id="ARBA00004191"/>
    </source>
</evidence>
<dbReference type="GO" id="GO:0071555">
    <property type="term" value="P:cell wall organization"/>
    <property type="evidence" value="ECO:0007669"/>
    <property type="project" value="UniProtKB-KW"/>
</dbReference>
<dbReference type="PANTHER" id="PTHR10587">
    <property type="entry name" value="GLYCOSYL TRANSFERASE-RELATED"/>
    <property type="match status" value="1"/>
</dbReference>
<name>A0A165SH95_9APHY</name>
<dbReference type="PANTHER" id="PTHR10587:SF133">
    <property type="entry name" value="CHITIN DEACETYLASE 1-RELATED"/>
    <property type="match status" value="1"/>
</dbReference>
<dbReference type="Gene3D" id="3.20.20.370">
    <property type="entry name" value="Glycoside hydrolase/deacetylase"/>
    <property type="match status" value="1"/>
</dbReference>
<keyword evidence="25" id="KW-1185">Reference proteome</keyword>
<accession>A0A165SH95</accession>
<evidence type="ECO:0000256" key="14">
    <source>
        <dbReference type="ARBA" id="ARBA00023180"/>
    </source>
</evidence>
<dbReference type="GO" id="GO:0009272">
    <property type="term" value="P:fungal-type cell wall biogenesis"/>
    <property type="evidence" value="ECO:0007669"/>
    <property type="project" value="UniProtKB-ARBA"/>
</dbReference>
<keyword evidence="9" id="KW-0479">Metal-binding</keyword>
<evidence type="ECO:0000256" key="4">
    <source>
        <dbReference type="ARBA" id="ARBA00010973"/>
    </source>
</evidence>
<evidence type="ECO:0000256" key="20">
    <source>
        <dbReference type="ARBA" id="ARBA00024056"/>
    </source>
</evidence>
<dbReference type="Pfam" id="PF01522">
    <property type="entry name" value="Polysacc_deac_1"/>
    <property type="match status" value="1"/>
</dbReference>
<evidence type="ECO:0000259" key="23">
    <source>
        <dbReference type="PROSITE" id="PS51677"/>
    </source>
</evidence>
<evidence type="ECO:0000256" key="11">
    <source>
        <dbReference type="ARBA" id="ARBA00022801"/>
    </source>
</evidence>
<evidence type="ECO:0000256" key="22">
    <source>
        <dbReference type="SAM" id="SignalP"/>
    </source>
</evidence>
<dbReference type="Proteomes" id="UP000076727">
    <property type="component" value="Unassembled WGS sequence"/>
</dbReference>
<evidence type="ECO:0000256" key="10">
    <source>
        <dbReference type="ARBA" id="ARBA00022729"/>
    </source>
</evidence>
<feature type="signal peptide" evidence="22">
    <location>
        <begin position="1"/>
        <end position="17"/>
    </location>
</feature>
<keyword evidence="10 22" id="KW-0732">Signal</keyword>
<evidence type="ECO:0000256" key="1">
    <source>
        <dbReference type="ARBA" id="ARBA00001941"/>
    </source>
</evidence>
<evidence type="ECO:0000256" key="18">
    <source>
        <dbReference type="ARBA" id="ARBA00023316"/>
    </source>
</evidence>
<dbReference type="InterPro" id="IPR002509">
    <property type="entry name" value="NODB_dom"/>
</dbReference>
<comment type="subcellular location">
    <subcellularLocation>
        <location evidence="3">Cell membrane</location>
        <topology evidence="3">Lipid-anchor</topology>
        <topology evidence="3">GPI-anchor</topology>
    </subcellularLocation>
    <subcellularLocation>
        <location evidence="2">Secreted</location>
        <location evidence="2">Cell wall</location>
    </subcellularLocation>
</comment>
<comment type="catalytic activity">
    <reaction evidence="21">
        <text>[(1-&gt;4)-N-acetyl-beta-D-glucosaminyl](n) + n H2O = chitosan + n acetate</text>
        <dbReference type="Rhea" id="RHEA:10464"/>
        <dbReference type="Rhea" id="RHEA-COMP:9593"/>
        <dbReference type="Rhea" id="RHEA-COMP:9597"/>
        <dbReference type="ChEBI" id="CHEBI:15377"/>
        <dbReference type="ChEBI" id="CHEBI:17029"/>
        <dbReference type="ChEBI" id="CHEBI:30089"/>
        <dbReference type="ChEBI" id="CHEBI:57704"/>
        <dbReference type="EC" id="3.5.1.41"/>
    </reaction>
    <physiologicalReaction direction="left-to-right" evidence="21">
        <dbReference type="Rhea" id="RHEA:10465"/>
    </physiologicalReaction>
</comment>
<dbReference type="STRING" id="1314783.A0A165SH95"/>
<comment type="similarity">
    <text evidence="4">Belongs to the polysaccharide deacetylase family.</text>
</comment>
<dbReference type="InterPro" id="IPR050248">
    <property type="entry name" value="Polysacc_deacetylase_ArnD"/>
</dbReference>
<evidence type="ECO:0000256" key="8">
    <source>
        <dbReference type="ARBA" id="ARBA00022622"/>
    </source>
</evidence>
<dbReference type="GO" id="GO:0000272">
    <property type="term" value="P:polysaccharide catabolic process"/>
    <property type="evidence" value="ECO:0007669"/>
    <property type="project" value="UniProtKB-KW"/>
</dbReference>
<protein>
    <recommendedName>
        <fullName evidence="20">chitin deacetylase</fullName>
        <ecNumber evidence="20">3.5.1.41</ecNumber>
    </recommendedName>
</protein>
<organism evidence="24 25">
    <name type="scientific">Daedalea quercina L-15889</name>
    <dbReference type="NCBI Taxonomy" id="1314783"/>
    <lineage>
        <taxon>Eukaryota</taxon>
        <taxon>Fungi</taxon>
        <taxon>Dikarya</taxon>
        <taxon>Basidiomycota</taxon>
        <taxon>Agaricomycotina</taxon>
        <taxon>Agaricomycetes</taxon>
        <taxon>Polyporales</taxon>
        <taxon>Fomitopsis</taxon>
    </lineage>
</organism>
<keyword evidence="6" id="KW-0134">Cell wall</keyword>
<dbReference type="FunFam" id="3.20.20.370:FF:000004">
    <property type="entry name" value="Related to Chitin deacetylase"/>
    <property type="match status" value="1"/>
</dbReference>
<dbReference type="GO" id="GO:0046872">
    <property type="term" value="F:metal ion binding"/>
    <property type="evidence" value="ECO:0007669"/>
    <property type="project" value="UniProtKB-KW"/>
</dbReference>
<dbReference type="GO" id="GO:0004099">
    <property type="term" value="F:chitin deacetylase activity"/>
    <property type="evidence" value="ECO:0007669"/>
    <property type="project" value="UniProtKB-EC"/>
</dbReference>
<evidence type="ECO:0000256" key="5">
    <source>
        <dbReference type="ARBA" id="ARBA00022475"/>
    </source>
</evidence>
<evidence type="ECO:0000256" key="9">
    <source>
        <dbReference type="ARBA" id="ARBA00022723"/>
    </source>
</evidence>
<keyword evidence="12" id="KW-0146">Chitin degradation</keyword>
<feature type="chain" id="PRO_5007866422" description="chitin deacetylase" evidence="22">
    <location>
        <begin position="18"/>
        <end position="432"/>
    </location>
</feature>
<keyword evidence="15" id="KW-0119">Carbohydrate metabolism</keyword>
<evidence type="ECO:0000256" key="17">
    <source>
        <dbReference type="ARBA" id="ARBA00023288"/>
    </source>
</evidence>
<proteinExistence type="inferred from homology"/>
<keyword evidence="11" id="KW-0378">Hydrolase</keyword>
<dbReference type="EMBL" id="KV429043">
    <property type="protein sequence ID" value="KZT71987.1"/>
    <property type="molecule type" value="Genomic_DNA"/>
</dbReference>
<evidence type="ECO:0000256" key="13">
    <source>
        <dbReference type="ARBA" id="ARBA00023136"/>
    </source>
</evidence>
<dbReference type="GO" id="GO:0005886">
    <property type="term" value="C:plasma membrane"/>
    <property type="evidence" value="ECO:0007669"/>
    <property type="project" value="UniProtKB-SubCell"/>
</dbReference>
<evidence type="ECO:0000256" key="19">
    <source>
        <dbReference type="ARBA" id="ARBA00023326"/>
    </source>
</evidence>
<evidence type="ECO:0000256" key="6">
    <source>
        <dbReference type="ARBA" id="ARBA00022512"/>
    </source>
</evidence>
<sequence length="432" mass="46884">MKSRFLPAVLLPALVDARDAAAHYARQATTSAAATNTEVIGSGTAAASSAFPTTLTFSLASENPTAIPLSEINTGTAQTQSTIALSTYYAGGATQTYVPNAPGLPSALPAPSNYPALDVTPPTNSTEVQQWIQDVMNSGVDIPDIPVTNPGACSNNTAAVANATQNCWWTCGGCTRDTDITTCPTKDSWGVSYDDGPSPYTPNLLQYFAQQDLRATFFTIGSRLLERPAMLQDEFMTGNQIAVHTWSHPYMTTKTNEEVIAELGWTKKLIKDTIGVTPVYWRPPYGDIDDRVRAISTAMNLIPIIWTRISATQTFDTNDWSIPGGTTNVYQVLDNWEMIMGNSTQIDTGFIVLEHDLFEQTVDVATGYILPQALAHQPKYNMTPIIECLDMPLANGYLETNDNASHTLPLGTVRGGDPYRLFLVCGRRVEHG</sequence>
<keyword evidence="5" id="KW-1003">Cell membrane</keyword>
<dbReference type="GO" id="GO:0098552">
    <property type="term" value="C:side of membrane"/>
    <property type="evidence" value="ECO:0007669"/>
    <property type="project" value="UniProtKB-KW"/>
</dbReference>
<evidence type="ECO:0000256" key="15">
    <source>
        <dbReference type="ARBA" id="ARBA00023277"/>
    </source>
</evidence>
<evidence type="ECO:0000256" key="21">
    <source>
        <dbReference type="ARBA" id="ARBA00048494"/>
    </source>
</evidence>
<evidence type="ECO:0000256" key="3">
    <source>
        <dbReference type="ARBA" id="ARBA00004609"/>
    </source>
</evidence>
<comment type="cofactor">
    <cofactor evidence="1">
        <name>Co(2+)</name>
        <dbReference type="ChEBI" id="CHEBI:48828"/>
    </cofactor>
</comment>
<evidence type="ECO:0000313" key="25">
    <source>
        <dbReference type="Proteomes" id="UP000076727"/>
    </source>
</evidence>
<keyword evidence="7" id="KW-0964">Secreted</keyword>
<dbReference type="EC" id="3.5.1.41" evidence="20"/>
<keyword evidence="16" id="KW-0170">Cobalt</keyword>
<feature type="domain" description="NodB homology" evidence="23">
    <location>
        <begin position="187"/>
        <end position="385"/>
    </location>
</feature>
<keyword evidence="14" id="KW-0325">Glycoprotein</keyword>
<keyword evidence="18" id="KW-0961">Cell wall biogenesis/degradation</keyword>
<dbReference type="OrthoDB" id="407355at2759"/>
<keyword evidence="17" id="KW-0449">Lipoprotein</keyword>
<dbReference type="SUPFAM" id="SSF88713">
    <property type="entry name" value="Glycoside hydrolase/deacetylase"/>
    <property type="match status" value="1"/>
</dbReference>
<dbReference type="InterPro" id="IPR011330">
    <property type="entry name" value="Glyco_hydro/deAcase_b/a-brl"/>
</dbReference>
<dbReference type="PROSITE" id="PS51677">
    <property type="entry name" value="NODB"/>
    <property type="match status" value="1"/>
</dbReference>
<dbReference type="GO" id="GO:0006032">
    <property type="term" value="P:chitin catabolic process"/>
    <property type="evidence" value="ECO:0007669"/>
    <property type="project" value="UniProtKB-KW"/>
</dbReference>
<gene>
    <name evidence="24" type="ORF">DAEQUDRAFT_81731</name>
</gene>
<keyword evidence="19" id="KW-0624">Polysaccharide degradation</keyword>
<keyword evidence="8" id="KW-0336">GPI-anchor</keyword>
<evidence type="ECO:0000256" key="7">
    <source>
        <dbReference type="ARBA" id="ARBA00022525"/>
    </source>
</evidence>
<evidence type="ECO:0000256" key="12">
    <source>
        <dbReference type="ARBA" id="ARBA00023024"/>
    </source>
</evidence>